<evidence type="ECO:0000313" key="7">
    <source>
        <dbReference type="Proteomes" id="UP001408356"/>
    </source>
</evidence>
<evidence type="ECO:0000259" key="5">
    <source>
        <dbReference type="PROSITE" id="PS51387"/>
    </source>
</evidence>
<evidence type="ECO:0000256" key="2">
    <source>
        <dbReference type="ARBA" id="ARBA00022630"/>
    </source>
</evidence>
<protein>
    <submittedName>
        <fullName evidence="6">FAD-binding PCMH-type domain-containing protein</fullName>
    </submittedName>
</protein>
<dbReference type="InterPro" id="IPR016169">
    <property type="entry name" value="FAD-bd_PCMH_sub2"/>
</dbReference>
<dbReference type="InterPro" id="IPR016166">
    <property type="entry name" value="FAD-bd_PCMH"/>
</dbReference>
<comment type="similarity">
    <text evidence="1">Belongs to the oxygen-dependent FAD-linked oxidoreductase family.</text>
</comment>
<keyword evidence="7" id="KW-1185">Reference proteome</keyword>
<keyword evidence="4" id="KW-0560">Oxidoreductase</keyword>
<sequence>MAATCCAQIAGALGSGVYSVGTDFYNATQASYWSTQEASLSPACVFLPQTSAEVATFISTISNITNCNFAVKTQGHAPAAGFANIDGGVTLDLSWLNETVISDDLSTASVGPGSAWLDVYITLNPYNKTVAGGRNGAVGVGGLTLGGGISYYSPQVGWTCDTVVNFEIVLASGDVVNANATSNCELYRALKGGGNNFGVVTKIVFTTVEAVPLRAGHLFQSQDYAIQVLDAFAGIASAENYDVHASIVASFSFNKTTGVWTIVSVPIYTLPETNPDVYHELFAIPNITELTTVSIENISTLAAEAPYPQKYEAFYTSTYAASSDLLVTLFNVANKTLQSTPYPIDVSVSLTFEPLPTVMTQHGEGTNSLGTSQSDGNGVILLLSFSWVNSDSTAAAEQFGLTLLGELDEAARGLGGLHDFKYLNYAGPRQDPLSTYGEANLDFLRNISVQYDPEGIFQSRVPGGFKLWV</sequence>
<keyword evidence="3" id="KW-0274">FAD</keyword>
<evidence type="ECO:0000256" key="1">
    <source>
        <dbReference type="ARBA" id="ARBA00005466"/>
    </source>
</evidence>
<dbReference type="PANTHER" id="PTHR42973">
    <property type="entry name" value="BINDING OXIDOREDUCTASE, PUTATIVE (AFU_ORTHOLOGUE AFUA_1G17690)-RELATED"/>
    <property type="match status" value="1"/>
</dbReference>
<proteinExistence type="inferred from homology"/>
<dbReference type="Gene3D" id="3.30.465.10">
    <property type="match status" value="1"/>
</dbReference>
<dbReference type="InterPro" id="IPR006094">
    <property type="entry name" value="Oxid_FAD_bind_N"/>
</dbReference>
<accession>A0ABR2UGQ5</accession>
<comment type="caution">
    <text evidence="6">The sequence shown here is derived from an EMBL/GenBank/DDBJ whole genome shotgun (WGS) entry which is preliminary data.</text>
</comment>
<dbReference type="InterPro" id="IPR050416">
    <property type="entry name" value="FAD-linked_Oxidoreductase"/>
</dbReference>
<organism evidence="6 7">
    <name type="scientific">Seiridium unicorne</name>
    <dbReference type="NCBI Taxonomy" id="138068"/>
    <lineage>
        <taxon>Eukaryota</taxon>
        <taxon>Fungi</taxon>
        <taxon>Dikarya</taxon>
        <taxon>Ascomycota</taxon>
        <taxon>Pezizomycotina</taxon>
        <taxon>Sordariomycetes</taxon>
        <taxon>Xylariomycetidae</taxon>
        <taxon>Amphisphaeriales</taxon>
        <taxon>Sporocadaceae</taxon>
        <taxon>Seiridium</taxon>
    </lineage>
</organism>
<feature type="domain" description="FAD-binding PCMH-type" evidence="5">
    <location>
        <begin position="38"/>
        <end position="210"/>
    </location>
</feature>
<dbReference type="Pfam" id="PF01565">
    <property type="entry name" value="FAD_binding_4"/>
    <property type="match status" value="1"/>
</dbReference>
<name>A0ABR2UGQ5_9PEZI</name>
<evidence type="ECO:0000256" key="4">
    <source>
        <dbReference type="ARBA" id="ARBA00023002"/>
    </source>
</evidence>
<dbReference type="EMBL" id="JARVKF010000434">
    <property type="protein sequence ID" value="KAK9413779.1"/>
    <property type="molecule type" value="Genomic_DNA"/>
</dbReference>
<evidence type="ECO:0000313" key="6">
    <source>
        <dbReference type="EMBL" id="KAK9413779.1"/>
    </source>
</evidence>
<dbReference type="PROSITE" id="PS51387">
    <property type="entry name" value="FAD_PCMH"/>
    <property type="match status" value="1"/>
</dbReference>
<keyword evidence="2" id="KW-0285">Flavoprotein</keyword>
<gene>
    <name evidence="6" type="ORF">SUNI508_11597</name>
</gene>
<dbReference type="SUPFAM" id="SSF56176">
    <property type="entry name" value="FAD-binding/transporter-associated domain-like"/>
    <property type="match status" value="1"/>
</dbReference>
<evidence type="ECO:0000256" key="3">
    <source>
        <dbReference type="ARBA" id="ARBA00022827"/>
    </source>
</evidence>
<dbReference type="PANTHER" id="PTHR42973:SF22">
    <property type="entry name" value="FAD-BINDING PCMH-TYPE DOMAIN-CONTAINING PROTEIN-RELATED"/>
    <property type="match status" value="1"/>
</dbReference>
<dbReference type="Proteomes" id="UP001408356">
    <property type="component" value="Unassembled WGS sequence"/>
</dbReference>
<reference evidence="6 7" key="1">
    <citation type="journal article" date="2024" name="J. Plant Pathol.">
        <title>Sequence and assembly of the genome of Seiridium unicorne, isolate CBS 538.82, causal agent of cypress canker disease.</title>
        <authorList>
            <person name="Scali E."/>
            <person name="Rocca G.D."/>
            <person name="Danti R."/>
            <person name="Garbelotto M."/>
            <person name="Barberini S."/>
            <person name="Baroncelli R."/>
            <person name="Emiliani G."/>
        </authorList>
    </citation>
    <scope>NUCLEOTIDE SEQUENCE [LARGE SCALE GENOMIC DNA]</scope>
    <source>
        <strain evidence="6 7">BM-138-508</strain>
    </source>
</reference>
<dbReference type="InterPro" id="IPR036318">
    <property type="entry name" value="FAD-bd_PCMH-like_sf"/>
</dbReference>